<dbReference type="GO" id="GO:0019290">
    <property type="term" value="P:siderophore biosynthetic process"/>
    <property type="evidence" value="ECO:0007669"/>
    <property type="project" value="TreeGrafter"/>
</dbReference>
<sequence length="67" mass="7756">MPDGDHKVVINHEEQYSIWPSDRPTPPGWRDEGFSGDRNSCLEYVDKAWTDMGPRSLREAVREPGRE</sequence>
<name>A0A8J3RV79_PLARO</name>
<dbReference type="InterPro" id="IPR038020">
    <property type="entry name" value="MbtH-like_sf"/>
</dbReference>
<proteinExistence type="predicted"/>
<accession>A0A8J3RV79</accession>
<dbReference type="Gene3D" id="3.90.820.10">
    <property type="entry name" value="Structural Genomics, Unknown Function 30-nov-00 1gh9 Mol_id"/>
    <property type="match status" value="1"/>
</dbReference>
<dbReference type="Pfam" id="PF03621">
    <property type="entry name" value="MbtH"/>
    <property type="match status" value="1"/>
</dbReference>
<dbReference type="InterPro" id="IPR005153">
    <property type="entry name" value="MbtH-like_dom"/>
</dbReference>
<dbReference type="OrthoDB" id="7584480at2"/>
<protein>
    <submittedName>
        <fullName evidence="2">MbtH protein</fullName>
    </submittedName>
</protein>
<dbReference type="RefSeq" id="WP_084779657.1">
    <property type="nucleotide sequence ID" value="NZ_BMQP01000001.1"/>
</dbReference>
<keyword evidence="3" id="KW-1185">Reference proteome</keyword>
<dbReference type="SMART" id="SM00923">
    <property type="entry name" value="MbtH"/>
    <property type="match status" value="1"/>
</dbReference>
<dbReference type="AlphaFoldDB" id="A0A8J3RV79"/>
<dbReference type="InterPro" id="IPR037407">
    <property type="entry name" value="MLP_fam"/>
</dbReference>
<gene>
    <name evidence="2" type="primary">mbtH_1</name>
    <name evidence="2" type="ORF">Pro02_08250</name>
</gene>
<organism evidence="2 3">
    <name type="scientific">Planobispora rosea</name>
    <dbReference type="NCBI Taxonomy" id="35762"/>
    <lineage>
        <taxon>Bacteria</taxon>
        <taxon>Bacillati</taxon>
        <taxon>Actinomycetota</taxon>
        <taxon>Actinomycetes</taxon>
        <taxon>Streptosporangiales</taxon>
        <taxon>Streptosporangiaceae</taxon>
        <taxon>Planobispora</taxon>
    </lineage>
</organism>
<dbReference type="Proteomes" id="UP000655044">
    <property type="component" value="Unassembled WGS sequence"/>
</dbReference>
<comment type="caution">
    <text evidence="2">The sequence shown here is derived from an EMBL/GenBank/DDBJ whole genome shotgun (WGS) entry which is preliminary data.</text>
</comment>
<evidence type="ECO:0000313" key="3">
    <source>
        <dbReference type="Proteomes" id="UP000655044"/>
    </source>
</evidence>
<dbReference type="EMBL" id="BOOI01000006">
    <property type="protein sequence ID" value="GIH82417.1"/>
    <property type="molecule type" value="Genomic_DNA"/>
</dbReference>
<dbReference type="PANTHER" id="PTHR38444">
    <property type="entry name" value="ENTEROBACTIN BIOSYNTHESIS PROTEIN YBDZ"/>
    <property type="match status" value="1"/>
</dbReference>
<reference evidence="2" key="1">
    <citation type="submission" date="2021-01" db="EMBL/GenBank/DDBJ databases">
        <title>Whole genome shotgun sequence of Planobispora rosea NBRC 15558.</title>
        <authorList>
            <person name="Komaki H."/>
            <person name="Tamura T."/>
        </authorList>
    </citation>
    <scope>NUCLEOTIDE SEQUENCE</scope>
    <source>
        <strain evidence="2">NBRC 15558</strain>
    </source>
</reference>
<dbReference type="PANTHER" id="PTHR38444:SF1">
    <property type="entry name" value="ENTEROBACTIN BIOSYNTHESIS PROTEIN YBDZ"/>
    <property type="match status" value="1"/>
</dbReference>
<feature type="domain" description="MbtH-like" evidence="1">
    <location>
        <begin position="1"/>
        <end position="47"/>
    </location>
</feature>
<dbReference type="SUPFAM" id="SSF160582">
    <property type="entry name" value="MbtH-like"/>
    <property type="match status" value="1"/>
</dbReference>
<dbReference type="GO" id="GO:0005829">
    <property type="term" value="C:cytosol"/>
    <property type="evidence" value="ECO:0007669"/>
    <property type="project" value="TreeGrafter"/>
</dbReference>
<evidence type="ECO:0000259" key="1">
    <source>
        <dbReference type="SMART" id="SM00923"/>
    </source>
</evidence>
<evidence type="ECO:0000313" key="2">
    <source>
        <dbReference type="EMBL" id="GIH82417.1"/>
    </source>
</evidence>